<evidence type="ECO:0000256" key="1">
    <source>
        <dbReference type="SAM" id="SignalP"/>
    </source>
</evidence>
<dbReference type="EMBL" id="JH687839">
    <property type="protein sequence ID" value="EJD37503.1"/>
    <property type="molecule type" value="Genomic_DNA"/>
</dbReference>
<dbReference type="Proteomes" id="UP000006514">
    <property type="component" value="Unassembled WGS sequence"/>
</dbReference>
<organism evidence="2 3">
    <name type="scientific">Auricularia subglabra (strain TFB-10046 / SS5)</name>
    <name type="common">White-rot fungus</name>
    <name type="synonym">Auricularia delicata (strain TFB10046)</name>
    <dbReference type="NCBI Taxonomy" id="717982"/>
    <lineage>
        <taxon>Eukaryota</taxon>
        <taxon>Fungi</taxon>
        <taxon>Dikarya</taxon>
        <taxon>Basidiomycota</taxon>
        <taxon>Agaricomycotina</taxon>
        <taxon>Agaricomycetes</taxon>
        <taxon>Auriculariales</taxon>
        <taxon>Auriculariaceae</taxon>
        <taxon>Auricularia</taxon>
    </lineage>
</organism>
<feature type="signal peptide" evidence="1">
    <location>
        <begin position="1"/>
        <end position="18"/>
    </location>
</feature>
<dbReference type="OrthoDB" id="3244717at2759"/>
<protein>
    <submittedName>
        <fullName evidence="2">Uncharacterized protein</fullName>
    </submittedName>
</protein>
<keyword evidence="3" id="KW-1185">Reference proteome</keyword>
<feature type="chain" id="PRO_5003741329" evidence="1">
    <location>
        <begin position="19"/>
        <end position="147"/>
    </location>
</feature>
<name>J0WUC4_AURST</name>
<reference evidence="3" key="1">
    <citation type="journal article" date="2012" name="Science">
        <title>The Paleozoic origin of enzymatic lignin decomposition reconstructed from 31 fungal genomes.</title>
        <authorList>
            <person name="Floudas D."/>
            <person name="Binder M."/>
            <person name="Riley R."/>
            <person name="Barry K."/>
            <person name="Blanchette R.A."/>
            <person name="Henrissat B."/>
            <person name="Martinez A.T."/>
            <person name="Otillar R."/>
            <person name="Spatafora J.W."/>
            <person name="Yadav J.S."/>
            <person name="Aerts A."/>
            <person name="Benoit I."/>
            <person name="Boyd A."/>
            <person name="Carlson A."/>
            <person name="Copeland A."/>
            <person name="Coutinho P.M."/>
            <person name="de Vries R.P."/>
            <person name="Ferreira P."/>
            <person name="Findley K."/>
            <person name="Foster B."/>
            <person name="Gaskell J."/>
            <person name="Glotzer D."/>
            <person name="Gorecki P."/>
            <person name="Heitman J."/>
            <person name="Hesse C."/>
            <person name="Hori C."/>
            <person name="Igarashi K."/>
            <person name="Jurgens J.A."/>
            <person name="Kallen N."/>
            <person name="Kersten P."/>
            <person name="Kohler A."/>
            <person name="Kuees U."/>
            <person name="Kumar T.K.A."/>
            <person name="Kuo A."/>
            <person name="LaButti K."/>
            <person name="Larrondo L.F."/>
            <person name="Lindquist E."/>
            <person name="Ling A."/>
            <person name="Lombard V."/>
            <person name="Lucas S."/>
            <person name="Lundell T."/>
            <person name="Martin R."/>
            <person name="McLaughlin D.J."/>
            <person name="Morgenstern I."/>
            <person name="Morin E."/>
            <person name="Murat C."/>
            <person name="Nagy L.G."/>
            <person name="Nolan M."/>
            <person name="Ohm R.A."/>
            <person name="Patyshakuliyeva A."/>
            <person name="Rokas A."/>
            <person name="Ruiz-Duenas F.J."/>
            <person name="Sabat G."/>
            <person name="Salamov A."/>
            <person name="Samejima M."/>
            <person name="Schmutz J."/>
            <person name="Slot J.C."/>
            <person name="St John F."/>
            <person name="Stenlid J."/>
            <person name="Sun H."/>
            <person name="Sun S."/>
            <person name="Syed K."/>
            <person name="Tsang A."/>
            <person name="Wiebenga A."/>
            <person name="Young D."/>
            <person name="Pisabarro A."/>
            <person name="Eastwood D.C."/>
            <person name="Martin F."/>
            <person name="Cullen D."/>
            <person name="Grigoriev I.V."/>
            <person name="Hibbett D.S."/>
        </authorList>
    </citation>
    <scope>NUCLEOTIDE SEQUENCE [LARGE SCALE GENOMIC DNA]</scope>
    <source>
        <strain evidence="3">TFB10046</strain>
    </source>
</reference>
<dbReference type="AlphaFoldDB" id="J0WUC4"/>
<dbReference type="KEGG" id="adl:AURDEDRAFT_129393"/>
<gene>
    <name evidence="2" type="ORF">AURDEDRAFT_129393</name>
</gene>
<keyword evidence="1" id="KW-0732">Signal</keyword>
<evidence type="ECO:0000313" key="2">
    <source>
        <dbReference type="EMBL" id="EJD37503.1"/>
    </source>
</evidence>
<evidence type="ECO:0000313" key="3">
    <source>
        <dbReference type="Proteomes" id="UP000006514"/>
    </source>
</evidence>
<proteinExistence type="predicted"/>
<dbReference type="Pfam" id="PF19271">
    <property type="entry name" value="Nis1"/>
    <property type="match status" value="1"/>
</dbReference>
<accession>J0WUC4</accession>
<sequence>MRFSVAALSAAALPFVSAYITGLAPFTGTYKADELTTMFPVTFNTGSTKVSFSDLSVNFGLSTPAEHTGDTVFGKPLINVDLVQFKRDSVCCSPFTINIPLNSGDLYNGAGAYVLTAAIVRTTGNGSPGQAVFRADPFTVTFNATTA</sequence>
<dbReference type="InParanoid" id="J0WUC4"/>
<dbReference type="InterPro" id="IPR045469">
    <property type="entry name" value="Nis1"/>
</dbReference>